<organism evidence="2 3">
    <name type="scientific">Pelagicoccus albus</name>
    <dbReference type="NCBI Taxonomy" id="415222"/>
    <lineage>
        <taxon>Bacteria</taxon>
        <taxon>Pseudomonadati</taxon>
        <taxon>Verrucomicrobiota</taxon>
        <taxon>Opitutia</taxon>
        <taxon>Puniceicoccales</taxon>
        <taxon>Pelagicoccaceae</taxon>
        <taxon>Pelagicoccus</taxon>
    </lineage>
</organism>
<dbReference type="EMBL" id="JACHVC010000008">
    <property type="protein sequence ID" value="MBC2606247.1"/>
    <property type="molecule type" value="Genomic_DNA"/>
</dbReference>
<dbReference type="InterPro" id="IPR036188">
    <property type="entry name" value="FAD/NAD-bd_sf"/>
</dbReference>
<dbReference type="RefSeq" id="WP_185660133.1">
    <property type="nucleotide sequence ID" value="NZ_CAWPOO010000008.1"/>
</dbReference>
<dbReference type="InterPro" id="IPR002937">
    <property type="entry name" value="Amino_oxidase"/>
</dbReference>
<name>A0A7X1E9Y3_9BACT</name>
<keyword evidence="3" id="KW-1185">Reference proteome</keyword>
<protein>
    <submittedName>
        <fullName evidence="2">FAD-dependent oxidoreductase</fullName>
    </submittedName>
</protein>
<comment type="caution">
    <text evidence="2">The sequence shown here is derived from an EMBL/GenBank/DDBJ whole genome shotgun (WGS) entry which is preliminary data.</text>
</comment>
<proteinExistence type="predicted"/>
<evidence type="ECO:0000313" key="3">
    <source>
        <dbReference type="Proteomes" id="UP000526501"/>
    </source>
</evidence>
<evidence type="ECO:0000259" key="1">
    <source>
        <dbReference type="Pfam" id="PF01593"/>
    </source>
</evidence>
<evidence type="ECO:0000313" key="2">
    <source>
        <dbReference type="EMBL" id="MBC2606247.1"/>
    </source>
</evidence>
<dbReference type="Proteomes" id="UP000526501">
    <property type="component" value="Unassembled WGS sequence"/>
</dbReference>
<dbReference type="AlphaFoldDB" id="A0A7X1E9Y3"/>
<dbReference type="GO" id="GO:0016491">
    <property type="term" value="F:oxidoreductase activity"/>
    <property type="evidence" value="ECO:0007669"/>
    <property type="project" value="InterPro"/>
</dbReference>
<sequence length="415" mass="44683">MTTDPNTRYDAIIIGAGLAGLSCAIGLLKAGKEILILEASDRVGGRLRTSDADGFLFDHGFQVLLTEYSECQRLLDYDKLQLGKFEPGAYVWTGSKLDTVADPIRQPGLILSSLASSTGSFGDKLKVAGLKSELAKLTIEDLYAQPETNTRQALKERGFSEKMIDGFFAPFFGGIFLENELATSSRIFDFVFKCFGQGYAALPDRGMAEIPKQLAAQIPDDRIRLNSKVASIEAGGVTLQLGESLQAQDIVLATDMSEAARLESSISDRGWNGTRSYYFSSNSSPLSRPMIALNGSGKGIIQNVSVPSDVSSGYAPEGKSLICVSTSGIEAENPGQVAEELIPWFGTNGAELEFLRSIWVPHSLPRQLPGDLLFESAELKTENGLWLCGDHRYSSSIQGALRSGARVAEAIGKSV</sequence>
<dbReference type="SUPFAM" id="SSF51905">
    <property type="entry name" value="FAD/NAD(P)-binding domain"/>
    <property type="match status" value="1"/>
</dbReference>
<accession>A0A7X1E9Y3</accession>
<feature type="domain" description="Amine oxidase" evidence="1">
    <location>
        <begin position="18"/>
        <end position="411"/>
    </location>
</feature>
<dbReference type="Pfam" id="PF01593">
    <property type="entry name" value="Amino_oxidase"/>
    <property type="match status" value="1"/>
</dbReference>
<reference evidence="2 3" key="1">
    <citation type="submission" date="2020-07" db="EMBL/GenBank/DDBJ databases">
        <authorList>
            <person name="Feng X."/>
        </authorList>
    </citation>
    <scope>NUCLEOTIDE SEQUENCE [LARGE SCALE GENOMIC DNA]</scope>
    <source>
        <strain evidence="2 3">JCM23202</strain>
    </source>
</reference>
<dbReference type="Gene3D" id="3.50.50.60">
    <property type="entry name" value="FAD/NAD(P)-binding domain"/>
    <property type="match status" value="1"/>
</dbReference>
<dbReference type="PANTHER" id="PTHR42841">
    <property type="entry name" value="AMINE OXIDASE"/>
    <property type="match status" value="1"/>
</dbReference>
<gene>
    <name evidence="2" type="ORF">H5P27_09325</name>
</gene>